<sequence>SLPHSLYVCYINMSVLEKMSIQGIRSFGPENPQRIEFFTPVTLILGTNGTGKTTIIECLKYAITGELPPGAKTGVSFIHDPRLAHLPEVKAKVALQVKDVRGCPLIVSRSLLATHREKSKQGTLKTLDGSIKRQLPNGEIVSLSSRCGELDREMSTSLGASKAVFESVIFCHQEESNWPLLEAKSVKQRFDDLFASSRYVKALDAIRKTRLEQEGNAKIGKAELKHLSRSREEAHQVRGQRTDTQRALDTEEKRLSDVIARLDPISADLTLYRKKYSELVQYQTEARSCESEKIQLEKRLQDLLDNISNEFSGTDEDLKEAIEQAEVQLLSKQNTMSSTECSLKTIQRQIESKEGKRSGLLVKKTQLEVEIKRINESTERRNELIVRLAGMLGLTEVVSRQGLMKELSAEDVAAVKRGLQASLNSAEKRLTDIKTSTEGEEKQAQTAVYEARAALVRVEQSICAAETALKENAKESAEVKRKLSRIATFSAELEEVNQKLKEAREAREALENSSETADKAALDSLAARRAEAEASIASLDAKIGDLQRYAMVNHEREMLQKNRQSKVDAVRKLRSRHLDMFEQLFAGQPVPQVCAALSATEDPAVSSGSTLPREFAKRFADLVASAKETQLELNKLERERSSVEAALSFQRKQLHEKQDMARQMEERLLSACGSVDLERHIDKLLLRKKQLSSECANDEGSLYLWKKFRDRLAHESECPLCHRNFDNDNDYEDLKNELEQKITSMPRDLQSKKRELENIEKQHQNLIELRPVSQDFSVLQETELPTLKTKVDSSNARLEELKGAIDKETTKLEFIQADQSIAQSLQGDVAVMEKFEKEIVDLSRSIQRLKPDNESQSLDDLHAQRDALRASCKELSEEIAQVRRKLDGHMMKKQQAINTENSLRDTQHRLEREHQALTNLNSELERLAAVNSRLSEELKDWRAQLPACNETLASAEARRQKILQARDEGLAIAQVETQEWRDRIREFEESCSAAQPLRGHSKETYDSVVQQLLELDSGIAALKDEVVRSSEDLDGLRKSIANHKIYQRELQDCVRLRDVRGQLASTALRVKTLQSKIAEYQSSASGATDLLQHVNSLSSEEDRLRKQKQVVVDRVTQLQTELKMLERSLAEKYADAETEYVKKVYEVKTAEMAATDLELFYHALDRAIMSYHASKMAEVNQIIRDLWRTTYRGNDIDYIEICSEEEPFSASGANAAKQRRTYNYRVVMVKASSASMASGSQRLGGNSRSNKSARISSEARLDMRGRCSAGQKVLASLVIRLALAEVFCLQCGVLALDEPTTNLDRENIESLAYALTEIIKTRSGQRNFQLIVITHDEDFVELLGRADCASHLFRISRNLQGLSEIEKVRIEDQFH</sequence>
<dbReference type="GO" id="GO:0051880">
    <property type="term" value="F:G-quadruplex DNA binding"/>
    <property type="evidence" value="ECO:0007669"/>
    <property type="project" value="TreeGrafter"/>
</dbReference>
<accession>A0A0X3NZI8</accession>
<keyword evidence="11" id="KW-0067">ATP-binding</keyword>
<evidence type="ECO:0000256" key="17">
    <source>
        <dbReference type="ARBA" id="ARBA00049360"/>
    </source>
</evidence>
<comment type="cofactor">
    <cofactor evidence="1">
        <name>Zn(2+)</name>
        <dbReference type="ChEBI" id="CHEBI:29105"/>
    </cofactor>
</comment>
<comment type="catalytic activity">
    <reaction evidence="17">
        <text>ATP + H2O = ADP + phosphate + H(+)</text>
        <dbReference type="Rhea" id="RHEA:13065"/>
        <dbReference type="ChEBI" id="CHEBI:15377"/>
        <dbReference type="ChEBI" id="CHEBI:15378"/>
        <dbReference type="ChEBI" id="CHEBI:30616"/>
        <dbReference type="ChEBI" id="CHEBI:43474"/>
        <dbReference type="ChEBI" id="CHEBI:456216"/>
    </reaction>
</comment>
<feature type="coiled-coil region" evidence="19">
    <location>
        <begin position="279"/>
        <end position="335"/>
    </location>
</feature>
<evidence type="ECO:0000256" key="5">
    <source>
        <dbReference type="ARBA" id="ARBA00022454"/>
    </source>
</evidence>
<dbReference type="InterPro" id="IPR013134">
    <property type="entry name" value="Zn_hook_RAD50"/>
</dbReference>
<dbReference type="Gene3D" id="3.40.50.300">
    <property type="entry name" value="P-loop containing nucleotide triphosphate hydrolases"/>
    <property type="match status" value="2"/>
</dbReference>
<evidence type="ECO:0000313" key="22">
    <source>
        <dbReference type="EMBL" id="JAP42997.1"/>
    </source>
</evidence>
<dbReference type="PROSITE" id="PS51131">
    <property type="entry name" value="ZN_HOOK"/>
    <property type="match status" value="1"/>
</dbReference>
<dbReference type="Pfam" id="PF13476">
    <property type="entry name" value="AAA_23"/>
    <property type="match status" value="1"/>
</dbReference>
<dbReference type="InterPro" id="IPR004584">
    <property type="entry name" value="Rad50_eukaryotes"/>
</dbReference>
<dbReference type="PANTHER" id="PTHR18867">
    <property type="entry name" value="RAD50"/>
    <property type="match status" value="1"/>
</dbReference>
<keyword evidence="10 18" id="KW-0862">Zinc</keyword>
<feature type="binding site" evidence="18">
    <location>
        <position position="718"/>
    </location>
    <ligand>
        <name>Zn(2+)</name>
        <dbReference type="ChEBI" id="CHEBI:29105"/>
    </ligand>
</feature>
<evidence type="ECO:0000256" key="12">
    <source>
        <dbReference type="ARBA" id="ARBA00022842"/>
    </source>
</evidence>
<keyword evidence="16" id="KW-0469">Meiosis</keyword>
<keyword evidence="8" id="KW-0227">DNA damage</keyword>
<evidence type="ECO:0000256" key="8">
    <source>
        <dbReference type="ARBA" id="ARBA00022763"/>
    </source>
</evidence>
<reference evidence="22" key="1">
    <citation type="submission" date="2016-01" db="EMBL/GenBank/DDBJ databases">
        <title>Reference transcriptome for the parasite Schistocephalus solidus: insights into the molecular evolution of parasitism.</title>
        <authorList>
            <person name="Hebert F.O."/>
            <person name="Grambauer S."/>
            <person name="Barber I."/>
            <person name="Landry C.R."/>
            <person name="Aubin-Horth N."/>
        </authorList>
    </citation>
    <scope>NUCLEOTIDE SEQUENCE</scope>
</reference>
<keyword evidence="6 18" id="KW-0479">Metal-binding</keyword>
<proteinExistence type="inferred from homology"/>
<dbReference type="GO" id="GO:0000722">
    <property type="term" value="P:telomere maintenance via recombination"/>
    <property type="evidence" value="ECO:0007669"/>
    <property type="project" value="TreeGrafter"/>
</dbReference>
<evidence type="ECO:0000256" key="11">
    <source>
        <dbReference type="ARBA" id="ARBA00022840"/>
    </source>
</evidence>
<evidence type="ECO:0000256" key="9">
    <source>
        <dbReference type="ARBA" id="ARBA00022801"/>
    </source>
</evidence>
<dbReference type="InterPro" id="IPR027417">
    <property type="entry name" value="P-loop_NTPase"/>
</dbReference>
<dbReference type="GO" id="GO:0003691">
    <property type="term" value="F:double-stranded telomeric DNA binding"/>
    <property type="evidence" value="ECO:0007669"/>
    <property type="project" value="TreeGrafter"/>
</dbReference>
<dbReference type="GO" id="GO:0016887">
    <property type="term" value="F:ATP hydrolysis activity"/>
    <property type="evidence" value="ECO:0007669"/>
    <property type="project" value="InterPro"/>
</dbReference>
<evidence type="ECO:0000256" key="20">
    <source>
        <dbReference type="SAM" id="MobiDB-lite"/>
    </source>
</evidence>
<organism evidence="22">
    <name type="scientific">Schistocephalus solidus</name>
    <name type="common">Tapeworm</name>
    <dbReference type="NCBI Taxonomy" id="70667"/>
    <lineage>
        <taxon>Eukaryota</taxon>
        <taxon>Metazoa</taxon>
        <taxon>Spiralia</taxon>
        <taxon>Lophotrochozoa</taxon>
        <taxon>Platyhelminthes</taxon>
        <taxon>Cestoda</taxon>
        <taxon>Eucestoda</taxon>
        <taxon>Diphyllobothriidea</taxon>
        <taxon>Diphyllobothriidae</taxon>
        <taxon>Schistocephalus</taxon>
    </lineage>
</organism>
<dbReference type="GO" id="GO:0007004">
    <property type="term" value="P:telomere maintenance via telomerase"/>
    <property type="evidence" value="ECO:0007669"/>
    <property type="project" value="TreeGrafter"/>
</dbReference>
<feature type="binding site" evidence="18">
    <location>
        <position position="721"/>
    </location>
    <ligand>
        <name>Zn(2+)</name>
        <dbReference type="ChEBI" id="CHEBI:29105"/>
    </ligand>
</feature>
<dbReference type="GO" id="GO:0043047">
    <property type="term" value="F:single-stranded telomeric DNA binding"/>
    <property type="evidence" value="ECO:0007669"/>
    <property type="project" value="TreeGrafter"/>
</dbReference>
<evidence type="ECO:0000256" key="16">
    <source>
        <dbReference type="ARBA" id="ARBA00023254"/>
    </source>
</evidence>
<name>A0A0X3NZI8_SCHSO</name>
<evidence type="ECO:0000256" key="19">
    <source>
        <dbReference type="SAM" id="Coils"/>
    </source>
</evidence>
<evidence type="ECO:0000256" key="7">
    <source>
        <dbReference type="ARBA" id="ARBA00022741"/>
    </source>
</evidence>
<dbReference type="SUPFAM" id="SSF52540">
    <property type="entry name" value="P-loop containing nucleoside triphosphate hydrolases"/>
    <property type="match status" value="1"/>
</dbReference>
<comment type="similarity">
    <text evidence="4">Belongs to the SMC family. RAD50 subfamily.</text>
</comment>
<evidence type="ECO:0000256" key="2">
    <source>
        <dbReference type="ARBA" id="ARBA00004123"/>
    </source>
</evidence>
<protein>
    <recommendedName>
        <fullName evidence="21">Zinc-hook domain-containing protein</fullName>
    </recommendedName>
</protein>
<keyword evidence="14" id="KW-0234">DNA repair</keyword>
<evidence type="ECO:0000259" key="21">
    <source>
        <dbReference type="PROSITE" id="PS51131"/>
    </source>
</evidence>
<comment type="subcellular location">
    <subcellularLocation>
        <location evidence="3">Chromosome</location>
    </subcellularLocation>
    <subcellularLocation>
        <location evidence="2">Nucleus</location>
    </subcellularLocation>
</comment>
<evidence type="ECO:0000256" key="4">
    <source>
        <dbReference type="ARBA" id="ARBA00009439"/>
    </source>
</evidence>
<keyword evidence="13 19" id="KW-0175">Coiled coil</keyword>
<evidence type="ECO:0000256" key="14">
    <source>
        <dbReference type="ARBA" id="ARBA00023204"/>
    </source>
</evidence>
<keyword evidence="7" id="KW-0547">Nucleotide-binding</keyword>
<dbReference type="GO" id="GO:0070192">
    <property type="term" value="P:chromosome organization involved in meiotic cell cycle"/>
    <property type="evidence" value="ECO:0007669"/>
    <property type="project" value="TreeGrafter"/>
</dbReference>
<dbReference type="GO" id="GO:0046872">
    <property type="term" value="F:metal ion binding"/>
    <property type="evidence" value="ECO:0007669"/>
    <property type="project" value="UniProtKB-UniRule"/>
</dbReference>
<dbReference type="PANTHER" id="PTHR18867:SF12">
    <property type="entry name" value="DNA REPAIR PROTEIN RAD50"/>
    <property type="match status" value="1"/>
</dbReference>
<dbReference type="NCBIfam" id="TIGR00606">
    <property type="entry name" value="rad50"/>
    <property type="match status" value="1"/>
</dbReference>
<dbReference type="GO" id="GO:0030870">
    <property type="term" value="C:Mre11 complex"/>
    <property type="evidence" value="ECO:0007669"/>
    <property type="project" value="InterPro"/>
</dbReference>
<dbReference type="InterPro" id="IPR038729">
    <property type="entry name" value="Rad50/SbcC_AAA"/>
</dbReference>
<gene>
    <name evidence="22" type="ORF">TR151247</name>
</gene>
<evidence type="ECO:0000256" key="1">
    <source>
        <dbReference type="ARBA" id="ARBA00001947"/>
    </source>
</evidence>
<feature type="coiled-coil region" evidence="19">
    <location>
        <begin position="486"/>
        <end position="542"/>
    </location>
</feature>
<feature type="region of interest" description="Disordered" evidence="20">
    <location>
        <begin position="1238"/>
        <end position="1257"/>
    </location>
</feature>
<feature type="domain" description="Zinc-hook" evidence="21">
    <location>
        <begin position="674"/>
        <end position="771"/>
    </location>
</feature>
<dbReference type="Gene3D" id="1.10.287.1490">
    <property type="match status" value="1"/>
</dbReference>
<evidence type="ECO:0000256" key="10">
    <source>
        <dbReference type="ARBA" id="ARBA00022833"/>
    </source>
</evidence>
<dbReference type="GO" id="GO:0000794">
    <property type="term" value="C:condensed nuclear chromosome"/>
    <property type="evidence" value="ECO:0007669"/>
    <property type="project" value="TreeGrafter"/>
</dbReference>
<evidence type="ECO:0000256" key="18">
    <source>
        <dbReference type="PROSITE-ProRule" id="PRU00471"/>
    </source>
</evidence>
<feature type="compositionally biased region" description="Polar residues" evidence="20">
    <location>
        <begin position="1241"/>
        <end position="1255"/>
    </location>
</feature>
<feature type="coiled-coil region" evidence="19">
    <location>
        <begin position="619"/>
        <end position="694"/>
    </location>
</feature>
<keyword evidence="12" id="KW-0460">Magnesium</keyword>
<dbReference type="EMBL" id="GEEE01020228">
    <property type="protein sequence ID" value="JAP42997.1"/>
    <property type="molecule type" value="Transcribed_RNA"/>
</dbReference>
<keyword evidence="15" id="KW-0539">Nucleus</keyword>
<evidence type="ECO:0000256" key="13">
    <source>
        <dbReference type="ARBA" id="ARBA00023054"/>
    </source>
</evidence>
<evidence type="ECO:0000256" key="15">
    <source>
        <dbReference type="ARBA" id="ARBA00023242"/>
    </source>
</evidence>
<dbReference type="SUPFAM" id="SSF75712">
    <property type="entry name" value="Rad50 coiled-coil Zn hook"/>
    <property type="match status" value="1"/>
</dbReference>
<feature type="coiled-coil region" evidence="19">
    <location>
        <begin position="858"/>
        <end position="944"/>
    </location>
</feature>
<dbReference type="GO" id="GO:0005524">
    <property type="term" value="F:ATP binding"/>
    <property type="evidence" value="ECO:0007669"/>
    <property type="project" value="UniProtKB-KW"/>
</dbReference>
<evidence type="ECO:0000256" key="3">
    <source>
        <dbReference type="ARBA" id="ARBA00004286"/>
    </source>
</evidence>
<feature type="non-terminal residue" evidence="22">
    <location>
        <position position="1"/>
    </location>
</feature>
<dbReference type="Pfam" id="PF04423">
    <property type="entry name" value="Rad50_zn_hook"/>
    <property type="match status" value="1"/>
</dbReference>
<dbReference type="GO" id="GO:0006302">
    <property type="term" value="P:double-strand break repair"/>
    <property type="evidence" value="ECO:0007669"/>
    <property type="project" value="InterPro"/>
</dbReference>
<feature type="coiled-coil region" evidence="19">
    <location>
        <begin position="749"/>
        <end position="818"/>
    </location>
</feature>
<keyword evidence="9" id="KW-0378">Hydrolase</keyword>
<keyword evidence="5" id="KW-0158">Chromosome</keyword>
<evidence type="ECO:0000256" key="6">
    <source>
        <dbReference type="ARBA" id="ARBA00022723"/>
    </source>
</evidence>